<sequence>MFDALAYTDRYKSIRRINNAKKETRRTSKNADKYTEKRKKTSCYVNLIQYGGLEGGHRNLEPSSFHLIARANCRTPFCFFCSTAMGLQLQKIPTQIKLVQR</sequence>
<reference evidence="1" key="1">
    <citation type="submission" date="2020-08" db="EMBL/GenBank/DDBJ databases">
        <title>Genome sequencing and assembly of the red palm weevil Rhynchophorus ferrugineus.</title>
        <authorList>
            <person name="Dias G.B."/>
            <person name="Bergman C.M."/>
            <person name="Manee M."/>
        </authorList>
    </citation>
    <scope>NUCLEOTIDE SEQUENCE</scope>
    <source>
        <strain evidence="1">AA-2017</strain>
        <tissue evidence="1">Whole larva</tissue>
    </source>
</reference>
<keyword evidence="2" id="KW-1185">Reference proteome</keyword>
<accession>A0A834IBF4</accession>
<protein>
    <submittedName>
        <fullName evidence="1">Uncharacterized protein</fullName>
    </submittedName>
</protein>
<evidence type="ECO:0000313" key="1">
    <source>
        <dbReference type="EMBL" id="KAF7274795.1"/>
    </source>
</evidence>
<organism evidence="1 2">
    <name type="scientific">Rhynchophorus ferrugineus</name>
    <name type="common">Red palm weevil</name>
    <name type="synonym">Curculio ferrugineus</name>
    <dbReference type="NCBI Taxonomy" id="354439"/>
    <lineage>
        <taxon>Eukaryota</taxon>
        <taxon>Metazoa</taxon>
        <taxon>Ecdysozoa</taxon>
        <taxon>Arthropoda</taxon>
        <taxon>Hexapoda</taxon>
        <taxon>Insecta</taxon>
        <taxon>Pterygota</taxon>
        <taxon>Neoptera</taxon>
        <taxon>Endopterygota</taxon>
        <taxon>Coleoptera</taxon>
        <taxon>Polyphaga</taxon>
        <taxon>Cucujiformia</taxon>
        <taxon>Curculionidae</taxon>
        <taxon>Dryophthorinae</taxon>
        <taxon>Rhynchophorus</taxon>
    </lineage>
</organism>
<gene>
    <name evidence="1" type="ORF">GWI33_012535</name>
</gene>
<proteinExistence type="predicted"/>
<dbReference type="AlphaFoldDB" id="A0A834IBF4"/>
<dbReference type="Proteomes" id="UP000625711">
    <property type="component" value="Unassembled WGS sequence"/>
</dbReference>
<comment type="caution">
    <text evidence="1">The sequence shown here is derived from an EMBL/GenBank/DDBJ whole genome shotgun (WGS) entry which is preliminary data.</text>
</comment>
<evidence type="ECO:0000313" key="2">
    <source>
        <dbReference type="Proteomes" id="UP000625711"/>
    </source>
</evidence>
<name>A0A834IBF4_RHYFE</name>
<dbReference type="EMBL" id="JAACXV010012078">
    <property type="protein sequence ID" value="KAF7274795.1"/>
    <property type="molecule type" value="Genomic_DNA"/>
</dbReference>